<dbReference type="SMART" id="SM00732">
    <property type="entry name" value="YqgFc"/>
    <property type="match status" value="1"/>
</dbReference>
<gene>
    <name evidence="7" type="primary">ruvX</name>
    <name evidence="7" type="ORF">GX888_00215</name>
</gene>
<evidence type="ECO:0000256" key="1">
    <source>
        <dbReference type="ARBA" id="ARBA00022490"/>
    </source>
</evidence>
<sequence length="150" mass="16989">MKIEKPILAIDYGLKRIGLAISDSKGITSAPLKVITVTKRRKMEGAIDDILLEIETNRVKTIVIGKTNREEWGNSKTSQRTEYFVSELKKRTQLPIIFQDESYSTTRAQNMLLSLGQSSKSSKEKIDMYSAVVILEDFLNSDNKKNEDSN</sequence>
<evidence type="ECO:0000259" key="6">
    <source>
        <dbReference type="SMART" id="SM00732"/>
    </source>
</evidence>
<dbReference type="GO" id="GO:0005829">
    <property type="term" value="C:cytosol"/>
    <property type="evidence" value="ECO:0007669"/>
    <property type="project" value="TreeGrafter"/>
</dbReference>
<dbReference type="PANTHER" id="PTHR33317:SF4">
    <property type="entry name" value="POLYNUCLEOTIDYL TRANSFERASE, RIBONUCLEASE H-LIKE SUPERFAMILY PROTEIN"/>
    <property type="match status" value="1"/>
</dbReference>
<evidence type="ECO:0000256" key="2">
    <source>
        <dbReference type="ARBA" id="ARBA00022517"/>
    </source>
</evidence>
<keyword evidence="1 5" id="KW-0963">Cytoplasm</keyword>
<reference evidence="7 8" key="1">
    <citation type="journal article" date="2020" name="Biotechnol. Biofuels">
        <title>New insights from the biogas microbiome by comprehensive genome-resolved metagenomics of nearly 1600 species originating from multiple anaerobic digesters.</title>
        <authorList>
            <person name="Campanaro S."/>
            <person name="Treu L."/>
            <person name="Rodriguez-R L.M."/>
            <person name="Kovalovszki A."/>
            <person name="Ziels R.M."/>
            <person name="Maus I."/>
            <person name="Zhu X."/>
            <person name="Kougias P.G."/>
            <person name="Basile A."/>
            <person name="Luo G."/>
            <person name="Schluter A."/>
            <person name="Konstantinidis K.T."/>
            <person name="Angelidaki I."/>
        </authorList>
    </citation>
    <scope>NUCLEOTIDE SEQUENCE [LARGE SCALE GENOMIC DNA]</scope>
    <source>
        <strain evidence="7">AS19jrsBPTG_9</strain>
    </source>
</reference>
<dbReference type="EMBL" id="JAAZIL010000007">
    <property type="protein sequence ID" value="NLZ24163.1"/>
    <property type="molecule type" value="Genomic_DNA"/>
</dbReference>
<organism evidence="7 8">
    <name type="scientific">Candidatus Dojkabacteria bacterium</name>
    <dbReference type="NCBI Taxonomy" id="2099670"/>
    <lineage>
        <taxon>Bacteria</taxon>
        <taxon>Candidatus Dojkabacteria</taxon>
    </lineage>
</organism>
<dbReference type="InterPro" id="IPR006641">
    <property type="entry name" value="YqgF/RNaseH-like_dom"/>
</dbReference>
<dbReference type="HAMAP" id="MF_00651">
    <property type="entry name" value="Nuclease_YqgF"/>
    <property type="match status" value="1"/>
</dbReference>
<dbReference type="InterPro" id="IPR037027">
    <property type="entry name" value="YqgF/RNaseH-like_dom_sf"/>
</dbReference>
<name>A0A847VCE0_9BACT</name>
<comment type="caution">
    <text evidence="7">The sequence shown here is derived from an EMBL/GenBank/DDBJ whole genome shotgun (WGS) entry which is preliminary data.</text>
</comment>
<dbReference type="Gene3D" id="3.30.420.140">
    <property type="entry name" value="YqgF/RNase H-like domain"/>
    <property type="match status" value="1"/>
</dbReference>
<dbReference type="GO" id="GO:0016788">
    <property type="term" value="F:hydrolase activity, acting on ester bonds"/>
    <property type="evidence" value="ECO:0007669"/>
    <property type="project" value="UniProtKB-UniRule"/>
</dbReference>
<comment type="function">
    <text evidence="5">Could be a nuclease involved in processing of the 5'-end of pre-16S rRNA.</text>
</comment>
<dbReference type="GO" id="GO:0004518">
    <property type="term" value="F:nuclease activity"/>
    <property type="evidence" value="ECO:0007669"/>
    <property type="project" value="UniProtKB-KW"/>
</dbReference>
<dbReference type="Pfam" id="PF03652">
    <property type="entry name" value="RuvX"/>
    <property type="match status" value="1"/>
</dbReference>
<feature type="domain" description="YqgF/RNase H-like" evidence="6">
    <location>
        <begin position="5"/>
        <end position="108"/>
    </location>
</feature>
<dbReference type="SUPFAM" id="SSF53098">
    <property type="entry name" value="Ribonuclease H-like"/>
    <property type="match status" value="1"/>
</dbReference>
<evidence type="ECO:0000256" key="5">
    <source>
        <dbReference type="HAMAP-Rule" id="MF_00651"/>
    </source>
</evidence>
<evidence type="ECO:0000256" key="3">
    <source>
        <dbReference type="ARBA" id="ARBA00022722"/>
    </source>
</evidence>
<dbReference type="CDD" id="cd16964">
    <property type="entry name" value="YqgF"/>
    <property type="match status" value="1"/>
</dbReference>
<dbReference type="InterPro" id="IPR005227">
    <property type="entry name" value="YqgF"/>
</dbReference>
<evidence type="ECO:0000256" key="4">
    <source>
        <dbReference type="ARBA" id="ARBA00022801"/>
    </source>
</evidence>
<dbReference type="EC" id="3.1.-.-" evidence="5"/>
<dbReference type="GO" id="GO:0000967">
    <property type="term" value="P:rRNA 5'-end processing"/>
    <property type="evidence" value="ECO:0007669"/>
    <property type="project" value="UniProtKB-UniRule"/>
</dbReference>
<protein>
    <recommendedName>
        <fullName evidence="5">Putative pre-16S rRNA nuclease</fullName>
        <ecNumber evidence="5">3.1.-.-</ecNumber>
    </recommendedName>
</protein>
<comment type="subcellular location">
    <subcellularLocation>
        <location evidence="5">Cytoplasm</location>
    </subcellularLocation>
</comment>
<keyword evidence="2 5" id="KW-0690">Ribosome biogenesis</keyword>
<dbReference type="NCBIfam" id="TIGR00250">
    <property type="entry name" value="RNAse_H_YqgF"/>
    <property type="match status" value="1"/>
</dbReference>
<comment type="similarity">
    <text evidence="5">Belongs to the YqgF HJR family.</text>
</comment>
<accession>A0A847VCE0</accession>
<keyword evidence="3 5" id="KW-0540">Nuclease</keyword>
<keyword evidence="4 5" id="KW-0378">Hydrolase</keyword>
<dbReference type="InterPro" id="IPR012337">
    <property type="entry name" value="RNaseH-like_sf"/>
</dbReference>
<evidence type="ECO:0000313" key="7">
    <source>
        <dbReference type="EMBL" id="NLZ24163.1"/>
    </source>
</evidence>
<dbReference type="PANTHER" id="PTHR33317">
    <property type="entry name" value="POLYNUCLEOTIDYL TRANSFERASE, RIBONUCLEASE H-LIKE SUPERFAMILY PROTEIN"/>
    <property type="match status" value="1"/>
</dbReference>
<dbReference type="AlphaFoldDB" id="A0A847VCE0"/>
<proteinExistence type="inferred from homology"/>
<evidence type="ECO:0000313" key="8">
    <source>
        <dbReference type="Proteomes" id="UP000564033"/>
    </source>
</evidence>
<dbReference type="Proteomes" id="UP000564033">
    <property type="component" value="Unassembled WGS sequence"/>
</dbReference>